<protein>
    <submittedName>
        <fullName evidence="14">SusC/RagA family TonB-linked outer membrane protein</fullName>
    </submittedName>
</protein>
<dbReference type="Pfam" id="PF00593">
    <property type="entry name" value="TonB_dep_Rec_b-barrel"/>
    <property type="match status" value="1"/>
</dbReference>
<dbReference type="GO" id="GO:0009279">
    <property type="term" value="C:cell outer membrane"/>
    <property type="evidence" value="ECO:0007669"/>
    <property type="project" value="UniProtKB-SubCell"/>
</dbReference>
<evidence type="ECO:0000256" key="10">
    <source>
        <dbReference type="PROSITE-ProRule" id="PRU01360"/>
    </source>
</evidence>
<gene>
    <name evidence="14" type="ORF">FCN74_06145</name>
</gene>
<comment type="caution">
    <text evidence="14">The sequence shown here is derived from an EMBL/GenBank/DDBJ whole genome shotgun (WGS) entry which is preliminary data.</text>
</comment>
<dbReference type="PROSITE" id="PS52016">
    <property type="entry name" value="TONB_DEPENDENT_REC_3"/>
    <property type="match status" value="1"/>
</dbReference>
<dbReference type="Pfam" id="PF13715">
    <property type="entry name" value="CarbopepD_reg_2"/>
    <property type="match status" value="1"/>
</dbReference>
<evidence type="ECO:0000256" key="4">
    <source>
        <dbReference type="ARBA" id="ARBA00022692"/>
    </source>
</evidence>
<evidence type="ECO:0000256" key="5">
    <source>
        <dbReference type="ARBA" id="ARBA00022729"/>
    </source>
</evidence>
<dbReference type="EMBL" id="SWMU01000002">
    <property type="protein sequence ID" value="TKS56611.1"/>
    <property type="molecule type" value="Genomic_DNA"/>
</dbReference>
<keyword evidence="7 10" id="KW-0472">Membrane</keyword>
<reference evidence="14 15" key="1">
    <citation type="submission" date="2019-04" db="EMBL/GenBank/DDBJ databases">
        <title>Psychroflexus halotolerans sp. nov., isolated from a marine solar saltern.</title>
        <authorList>
            <person name="Feng X."/>
        </authorList>
    </citation>
    <scope>NUCLEOTIDE SEQUENCE [LARGE SCALE GENOMIC DNA]</scope>
    <source>
        <strain evidence="14 15">WDS2C27</strain>
    </source>
</reference>
<dbReference type="Proteomes" id="UP000306552">
    <property type="component" value="Unassembled WGS sequence"/>
</dbReference>
<evidence type="ECO:0000256" key="9">
    <source>
        <dbReference type="ARBA" id="ARBA00023237"/>
    </source>
</evidence>
<dbReference type="InterPro" id="IPR008969">
    <property type="entry name" value="CarboxyPept-like_regulatory"/>
</dbReference>
<evidence type="ECO:0000259" key="13">
    <source>
        <dbReference type="Pfam" id="PF07715"/>
    </source>
</evidence>
<keyword evidence="3 10" id="KW-1134">Transmembrane beta strand</keyword>
<keyword evidence="8" id="KW-0675">Receptor</keyword>
<dbReference type="RefSeq" id="WP_138931714.1">
    <property type="nucleotide sequence ID" value="NZ_SWMU01000002.1"/>
</dbReference>
<dbReference type="OrthoDB" id="9768177at2"/>
<dbReference type="GO" id="GO:0044718">
    <property type="term" value="P:siderophore transmembrane transport"/>
    <property type="evidence" value="ECO:0007669"/>
    <property type="project" value="TreeGrafter"/>
</dbReference>
<dbReference type="InterPro" id="IPR036942">
    <property type="entry name" value="Beta-barrel_TonB_sf"/>
</dbReference>
<evidence type="ECO:0000256" key="7">
    <source>
        <dbReference type="ARBA" id="ARBA00023136"/>
    </source>
</evidence>
<dbReference type="Pfam" id="PF07715">
    <property type="entry name" value="Plug"/>
    <property type="match status" value="1"/>
</dbReference>
<dbReference type="NCBIfam" id="TIGR04056">
    <property type="entry name" value="OMP_RagA_SusC"/>
    <property type="match status" value="1"/>
</dbReference>
<dbReference type="InterPro" id="IPR037066">
    <property type="entry name" value="Plug_dom_sf"/>
</dbReference>
<keyword evidence="2 10" id="KW-0813">Transport</keyword>
<dbReference type="InterPro" id="IPR023996">
    <property type="entry name" value="TonB-dep_OMP_SusC/RagA"/>
</dbReference>
<dbReference type="InterPro" id="IPR023997">
    <property type="entry name" value="TonB-dep_OMP_SusC/RagA_CS"/>
</dbReference>
<dbReference type="PANTHER" id="PTHR30069:SF29">
    <property type="entry name" value="HEMOGLOBIN AND HEMOGLOBIN-HAPTOGLOBIN-BINDING PROTEIN 1-RELATED"/>
    <property type="match status" value="1"/>
</dbReference>
<keyword evidence="4 10" id="KW-0812">Transmembrane</keyword>
<evidence type="ECO:0000256" key="11">
    <source>
        <dbReference type="RuleBase" id="RU003357"/>
    </source>
</evidence>
<evidence type="ECO:0000256" key="1">
    <source>
        <dbReference type="ARBA" id="ARBA00004571"/>
    </source>
</evidence>
<evidence type="ECO:0000256" key="8">
    <source>
        <dbReference type="ARBA" id="ARBA00023170"/>
    </source>
</evidence>
<evidence type="ECO:0000256" key="2">
    <source>
        <dbReference type="ARBA" id="ARBA00022448"/>
    </source>
</evidence>
<dbReference type="InterPro" id="IPR012910">
    <property type="entry name" value="Plug_dom"/>
</dbReference>
<dbReference type="GO" id="GO:0015344">
    <property type="term" value="F:siderophore uptake transmembrane transporter activity"/>
    <property type="evidence" value="ECO:0007669"/>
    <property type="project" value="TreeGrafter"/>
</dbReference>
<dbReference type="Gene3D" id="2.60.40.1120">
    <property type="entry name" value="Carboxypeptidase-like, regulatory domain"/>
    <property type="match status" value="1"/>
</dbReference>
<proteinExistence type="inferred from homology"/>
<dbReference type="Gene3D" id="2.170.130.10">
    <property type="entry name" value="TonB-dependent receptor, plug domain"/>
    <property type="match status" value="1"/>
</dbReference>
<comment type="similarity">
    <text evidence="10 11">Belongs to the TonB-dependent receptor family.</text>
</comment>
<dbReference type="InterPro" id="IPR000531">
    <property type="entry name" value="Beta-barrel_TonB"/>
</dbReference>
<evidence type="ECO:0000313" key="14">
    <source>
        <dbReference type="EMBL" id="TKS56611.1"/>
    </source>
</evidence>
<keyword evidence="15" id="KW-1185">Reference proteome</keyword>
<dbReference type="SUPFAM" id="SSF49464">
    <property type="entry name" value="Carboxypeptidase regulatory domain-like"/>
    <property type="match status" value="1"/>
</dbReference>
<evidence type="ECO:0000259" key="12">
    <source>
        <dbReference type="Pfam" id="PF00593"/>
    </source>
</evidence>
<feature type="domain" description="TonB-dependent receptor-like beta-barrel" evidence="12">
    <location>
        <begin position="478"/>
        <end position="805"/>
    </location>
</feature>
<dbReference type="SUPFAM" id="SSF56935">
    <property type="entry name" value="Porins"/>
    <property type="match status" value="1"/>
</dbReference>
<evidence type="ECO:0000256" key="6">
    <source>
        <dbReference type="ARBA" id="ARBA00023077"/>
    </source>
</evidence>
<dbReference type="AlphaFoldDB" id="A0A4U5TS00"/>
<organism evidence="14 15">
    <name type="scientific">Mesohalobacter halotolerans</name>
    <dbReference type="NCBI Taxonomy" id="1883405"/>
    <lineage>
        <taxon>Bacteria</taxon>
        <taxon>Pseudomonadati</taxon>
        <taxon>Bacteroidota</taxon>
        <taxon>Flavobacteriia</taxon>
        <taxon>Flavobacteriales</taxon>
        <taxon>Flavobacteriaceae</taxon>
        <taxon>Mesohalobacter</taxon>
    </lineage>
</organism>
<evidence type="ECO:0000256" key="3">
    <source>
        <dbReference type="ARBA" id="ARBA00022452"/>
    </source>
</evidence>
<dbReference type="InterPro" id="IPR039426">
    <property type="entry name" value="TonB-dep_rcpt-like"/>
</dbReference>
<dbReference type="Gene3D" id="2.40.170.20">
    <property type="entry name" value="TonB-dependent receptor, beta-barrel domain"/>
    <property type="match status" value="1"/>
</dbReference>
<name>A0A4U5TS00_9FLAO</name>
<keyword evidence="6 11" id="KW-0798">TonB box</keyword>
<keyword evidence="5" id="KW-0732">Signal</keyword>
<dbReference type="NCBIfam" id="TIGR04057">
    <property type="entry name" value="SusC_RagA_signa"/>
    <property type="match status" value="1"/>
</dbReference>
<evidence type="ECO:0000313" key="15">
    <source>
        <dbReference type="Proteomes" id="UP000306552"/>
    </source>
</evidence>
<dbReference type="PANTHER" id="PTHR30069">
    <property type="entry name" value="TONB-DEPENDENT OUTER MEMBRANE RECEPTOR"/>
    <property type="match status" value="1"/>
</dbReference>
<keyword evidence="9 10" id="KW-0998">Cell outer membrane</keyword>
<comment type="subcellular location">
    <subcellularLocation>
        <location evidence="1 10">Cell outer membrane</location>
        <topology evidence="1 10">Multi-pass membrane protein</topology>
    </subcellularLocation>
</comment>
<accession>A0A4U5TS00</accession>
<feature type="domain" description="TonB-dependent receptor plug" evidence="13">
    <location>
        <begin position="121"/>
        <end position="246"/>
    </location>
</feature>
<sequence length="1090" mass="121329">MKQLDLTRITFILFLLFSVSLFSQEKRTISGNVVDEQNVPLLGANVIIKNTNPPRGTTTDFDGNFTLEVIATDKKIVISYLGYQKKTISIVGKDEFSIQLQPGNQLDEVIVTALDIKRDEKSLGYAVQSLDSKEVSDVKVTNISNKLQGKVAGVFVNSSGNGPTGSSNVTIRGQTSLTGNSQALYVVNGIPITNGLFSPGDGLNGSTTIDFGNSSQVVNPDDIQSISVLKGPAAAALYGSRAANGVILITTKRGSDKEEGWNLEWNLQTVAKDILRQPDFQDTYGFGGYGFYSYRSGDIYTSLNGVKYYDGFGENWGPRMDGQLIKQFNSNGEPVPFTPAEDNFNDFFNTGVMLSNNISVSNNSEDGDFRLSYTYLDDNDIVPNSGITRNTLFTSVGKELFDDKVQARVNLFNIRTSSDNIPNGGYDESNSIMYGWLWYPRQVGIDELKPIWREGQVGEQQRYVEELWVNNPWLLANENTNTHQENRIIGNATLKYDYNDKLSVRARYGVDLKDEQRQFRRATSTKAIPGQFGSYREDEITFSEINTELIISYSDIDRDKKFNYDLKLGGNMMKQKSNILSAANNQLLLPSLYTLTNNRAEVQVENPRAEKNVNSIFGFASLSWDDWIYFDATARNDWSSTLPQDNNSYFYPSFSLSTILSEQLDLSESVLDFFKLRAAWAQVGSDTNPYLLSRTYNPQPLFGDNPAFSNNSFAANPDLKPERTTSFEVGTDMRFFENKLKFDFTYYNMLSSDQIIFLPRATSSGKQTQLVNAGEIRSEGIELQLDITPIETKDFSWNSVINVGANEAIVESLPDGVQDSYPIVSDVFPGDEGSRNLELVAVEGMKLGQLRGLGFQRNEEGQIIHENGIPQLTDEKVLAGSYQPDARIGWQNTFRYKNFSFGFLFDSQVGGKIYSRGHALFNTAGTITNADDPNLDLTTLQGRAEYNISYNTAGEPVYSLRPGTGQGVIGPGVDVDGTPNETPVAPRDYFYAYYGNQFNRDNIEAATYDADWIKLRQVMLSYNVPGEFCEEYGLDSVQVSLVGRNLLLITDVPTIDPETYSIRNGIFVNGFGSNPLPSTSTYGLSLNVKL</sequence>